<keyword evidence="10" id="KW-1185">Reference proteome</keyword>
<feature type="transmembrane region" description="Helical" evidence="8">
    <location>
        <begin position="12"/>
        <end position="36"/>
    </location>
</feature>
<dbReference type="Pfam" id="PF07681">
    <property type="entry name" value="DoxX"/>
    <property type="match status" value="1"/>
</dbReference>
<dbReference type="Proteomes" id="UP000320209">
    <property type="component" value="Unassembled WGS sequence"/>
</dbReference>
<feature type="transmembrane region" description="Helical" evidence="8">
    <location>
        <begin position="111"/>
        <end position="129"/>
    </location>
</feature>
<evidence type="ECO:0000256" key="3">
    <source>
        <dbReference type="ARBA" id="ARBA00022475"/>
    </source>
</evidence>
<keyword evidence="6 8" id="KW-0472">Membrane</keyword>
<dbReference type="EMBL" id="VFOV01000001">
    <property type="protein sequence ID" value="TQL66699.1"/>
    <property type="molecule type" value="Genomic_DNA"/>
</dbReference>
<evidence type="ECO:0000256" key="6">
    <source>
        <dbReference type="ARBA" id="ARBA00023136"/>
    </source>
</evidence>
<dbReference type="RefSeq" id="WP_141778883.1">
    <property type="nucleotide sequence ID" value="NZ_VFOV01000001.1"/>
</dbReference>
<sequence>MSRRVGRNAYTGLFNDVVLLAARVVVGGIFVAHGWQKYDQGFAATEKFLGGLGVPQPAIAAQVATFVELGGGALLIVGLFAPIAGVVLAAQMAGAIWYAHRGTEVFVDQGGWELAAALGVGALVLGVIAPGRLTLDQIFTWPFKAKAARRRAEKEEAEAAAAAARPPYVEEGVTLRG</sequence>
<dbReference type="GO" id="GO:0005886">
    <property type="term" value="C:plasma membrane"/>
    <property type="evidence" value="ECO:0007669"/>
    <property type="project" value="UniProtKB-SubCell"/>
</dbReference>
<comment type="subcellular location">
    <subcellularLocation>
        <location evidence="1">Cell membrane</location>
        <topology evidence="1">Multi-pass membrane protein</topology>
    </subcellularLocation>
</comment>
<reference evidence="9 10" key="1">
    <citation type="submission" date="2019-06" db="EMBL/GenBank/DDBJ databases">
        <title>Sequencing the genomes of 1000 actinobacteria strains.</title>
        <authorList>
            <person name="Klenk H.-P."/>
        </authorList>
    </citation>
    <scope>NUCLEOTIDE SEQUENCE [LARGE SCALE GENOMIC DNA]</scope>
    <source>
        <strain evidence="9 10">DSM 25218</strain>
    </source>
</reference>
<keyword evidence="5 8" id="KW-1133">Transmembrane helix</keyword>
<gene>
    <name evidence="9" type="ORF">FB381_0563</name>
</gene>
<evidence type="ECO:0000256" key="5">
    <source>
        <dbReference type="ARBA" id="ARBA00022989"/>
    </source>
</evidence>
<evidence type="ECO:0000313" key="9">
    <source>
        <dbReference type="EMBL" id="TQL66699.1"/>
    </source>
</evidence>
<keyword evidence="4 8" id="KW-0812">Transmembrane</keyword>
<organism evidence="9 10">
    <name type="scientific">Nocardioides albertanoniae</name>
    <dbReference type="NCBI Taxonomy" id="1175486"/>
    <lineage>
        <taxon>Bacteria</taxon>
        <taxon>Bacillati</taxon>
        <taxon>Actinomycetota</taxon>
        <taxon>Actinomycetes</taxon>
        <taxon>Propionibacteriales</taxon>
        <taxon>Nocardioidaceae</taxon>
        <taxon>Nocardioides</taxon>
    </lineage>
</organism>
<evidence type="ECO:0000256" key="8">
    <source>
        <dbReference type="SAM" id="Phobius"/>
    </source>
</evidence>
<dbReference type="PANTHER" id="PTHR33452:SF1">
    <property type="entry name" value="INNER MEMBRANE PROTEIN YPHA-RELATED"/>
    <property type="match status" value="1"/>
</dbReference>
<dbReference type="InterPro" id="IPR051907">
    <property type="entry name" value="DoxX-like_oxidoreductase"/>
</dbReference>
<evidence type="ECO:0000256" key="7">
    <source>
        <dbReference type="SAM" id="MobiDB-lite"/>
    </source>
</evidence>
<comment type="caution">
    <text evidence="9">The sequence shown here is derived from an EMBL/GenBank/DDBJ whole genome shotgun (WGS) entry which is preliminary data.</text>
</comment>
<comment type="similarity">
    <text evidence="2">Belongs to the DoxX family.</text>
</comment>
<proteinExistence type="inferred from homology"/>
<feature type="transmembrane region" description="Helical" evidence="8">
    <location>
        <begin position="74"/>
        <end position="99"/>
    </location>
</feature>
<name>A0A543A290_9ACTN</name>
<protein>
    <submittedName>
        <fullName evidence="9">Putative oxidoreductase</fullName>
    </submittedName>
</protein>
<accession>A0A543A290</accession>
<dbReference type="InterPro" id="IPR032808">
    <property type="entry name" value="DoxX"/>
</dbReference>
<dbReference type="OrthoDB" id="1122432at2"/>
<dbReference type="PANTHER" id="PTHR33452">
    <property type="entry name" value="OXIDOREDUCTASE CATD-RELATED"/>
    <property type="match status" value="1"/>
</dbReference>
<evidence type="ECO:0000256" key="1">
    <source>
        <dbReference type="ARBA" id="ARBA00004651"/>
    </source>
</evidence>
<evidence type="ECO:0000313" key="10">
    <source>
        <dbReference type="Proteomes" id="UP000320209"/>
    </source>
</evidence>
<keyword evidence="3" id="KW-1003">Cell membrane</keyword>
<feature type="region of interest" description="Disordered" evidence="7">
    <location>
        <begin position="158"/>
        <end position="177"/>
    </location>
</feature>
<evidence type="ECO:0000256" key="4">
    <source>
        <dbReference type="ARBA" id="ARBA00022692"/>
    </source>
</evidence>
<evidence type="ECO:0000256" key="2">
    <source>
        <dbReference type="ARBA" id="ARBA00006679"/>
    </source>
</evidence>
<dbReference type="AlphaFoldDB" id="A0A543A290"/>